<sequence>MKIKYQILLGFLPISVLMYVFISASIPAKGQDNLALCEKICKQYHLILSAQQSTDTKHLSLADLKPEIIKKIKLNSSQFEQEKNIKFLINPVDISIGDHSKQLLIITQKKVYKSVKTFFTDPPKVHVAVYANGLISHLTSDQYNKLDLTHFIYIDQIEVKPPLEIKAVKKSLP</sequence>
<dbReference type="Proteomes" id="UP001214250">
    <property type="component" value="Chromosome 1"/>
</dbReference>
<dbReference type="EMBL" id="CP117811">
    <property type="protein sequence ID" value="WDE95715.1"/>
    <property type="molecule type" value="Genomic_DNA"/>
</dbReference>
<dbReference type="RefSeq" id="WP_274149442.1">
    <property type="nucleotide sequence ID" value="NZ_CP117811.1"/>
</dbReference>
<keyword evidence="2" id="KW-1185">Reference proteome</keyword>
<evidence type="ECO:0000313" key="2">
    <source>
        <dbReference type="Proteomes" id="UP001214250"/>
    </source>
</evidence>
<gene>
    <name evidence="1" type="ORF">PQO03_08300</name>
</gene>
<organism evidence="1 2">
    <name type="scientific">Lentisphaera profundi</name>
    <dbReference type="NCBI Taxonomy" id="1658616"/>
    <lineage>
        <taxon>Bacteria</taxon>
        <taxon>Pseudomonadati</taxon>
        <taxon>Lentisphaerota</taxon>
        <taxon>Lentisphaeria</taxon>
        <taxon>Lentisphaerales</taxon>
        <taxon>Lentisphaeraceae</taxon>
        <taxon>Lentisphaera</taxon>
    </lineage>
</organism>
<proteinExistence type="predicted"/>
<accession>A0ABY7VNL2</accession>
<name>A0ABY7VNL2_9BACT</name>
<reference evidence="1 2" key="1">
    <citation type="submission" date="2023-02" db="EMBL/GenBank/DDBJ databases">
        <title>Genome sequence of Lentisphaera profundi SAORIC-696.</title>
        <authorList>
            <person name="Kim e."/>
            <person name="Cho J.-C."/>
            <person name="Choi A."/>
            <person name="Kang I."/>
        </authorList>
    </citation>
    <scope>NUCLEOTIDE SEQUENCE [LARGE SCALE GENOMIC DNA]</scope>
    <source>
        <strain evidence="1 2">SAORIC-696</strain>
    </source>
</reference>
<evidence type="ECO:0000313" key="1">
    <source>
        <dbReference type="EMBL" id="WDE95715.1"/>
    </source>
</evidence>
<protein>
    <submittedName>
        <fullName evidence="1">Uncharacterized protein</fullName>
    </submittedName>
</protein>